<keyword evidence="4 6" id="KW-1133">Transmembrane helix</keyword>
<dbReference type="OrthoDB" id="9797740at2"/>
<comment type="caution">
    <text evidence="8">The sequence shown here is derived from an EMBL/GenBank/DDBJ whole genome shotgun (WGS) entry which is preliminary data.</text>
</comment>
<evidence type="ECO:0000256" key="1">
    <source>
        <dbReference type="ARBA" id="ARBA00004651"/>
    </source>
</evidence>
<keyword evidence="9" id="KW-1185">Reference proteome</keyword>
<keyword evidence="2" id="KW-0813">Transport</keyword>
<evidence type="ECO:0000256" key="4">
    <source>
        <dbReference type="ARBA" id="ARBA00022989"/>
    </source>
</evidence>
<feature type="transmembrane region" description="Helical" evidence="6">
    <location>
        <begin position="348"/>
        <end position="364"/>
    </location>
</feature>
<dbReference type="InterPro" id="IPR020846">
    <property type="entry name" value="MFS_dom"/>
</dbReference>
<comment type="subcellular location">
    <subcellularLocation>
        <location evidence="1">Cell membrane</location>
        <topology evidence="1">Multi-pass membrane protein</topology>
    </subcellularLocation>
</comment>
<evidence type="ECO:0000313" key="9">
    <source>
        <dbReference type="Proteomes" id="UP000799092"/>
    </source>
</evidence>
<evidence type="ECO:0000313" key="8">
    <source>
        <dbReference type="EMBL" id="MRH43730.1"/>
    </source>
</evidence>
<dbReference type="InterPro" id="IPR036259">
    <property type="entry name" value="MFS_trans_sf"/>
</dbReference>
<evidence type="ECO:0000256" key="6">
    <source>
        <dbReference type="SAM" id="Phobius"/>
    </source>
</evidence>
<dbReference type="InterPro" id="IPR011701">
    <property type="entry name" value="MFS"/>
</dbReference>
<feature type="transmembrane region" description="Helical" evidence="6">
    <location>
        <begin position="15"/>
        <end position="42"/>
    </location>
</feature>
<keyword evidence="3 6" id="KW-0812">Transmembrane</keyword>
<dbReference type="RefSeq" id="WP_153737349.1">
    <property type="nucleotide sequence ID" value="NZ_WJNG01000011.1"/>
</dbReference>
<feature type="transmembrane region" description="Helical" evidence="6">
    <location>
        <begin position="250"/>
        <end position="269"/>
    </location>
</feature>
<keyword evidence="5 6" id="KW-0472">Membrane</keyword>
<organism evidence="8 9">
    <name type="scientific">Aquibacillus halophilus</name>
    <dbReference type="NCBI Taxonomy" id="930132"/>
    <lineage>
        <taxon>Bacteria</taxon>
        <taxon>Bacillati</taxon>
        <taxon>Bacillota</taxon>
        <taxon>Bacilli</taxon>
        <taxon>Bacillales</taxon>
        <taxon>Bacillaceae</taxon>
        <taxon>Aquibacillus</taxon>
    </lineage>
</organism>
<dbReference type="GO" id="GO:0005886">
    <property type="term" value="C:plasma membrane"/>
    <property type="evidence" value="ECO:0007669"/>
    <property type="project" value="UniProtKB-SubCell"/>
</dbReference>
<feature type="transmembrane region" description="Helical" evidence="6">
    <location>
        <begin position="48"/>
        <end position="71"/>
    </location>
</feature>
<reference evidence="8" key="1">
    <citation type="submission" date="2019-11" db="EMBL/GenBank/DDBJ databases">
        <authorList>
            <person name="Li J."/>
        </authorList>
    </citation>
    <scope>NUCLEOTIDE SEQUENCE</scope>
    <source>
        <strain evidence="8">B6B</strain>
    </source>
</reference>
<dbReference type="Proteomes" id="UP000799092">
    <property type="component" value="Unassembled WGS sequence"/>
</dbReference>
<evidence type="ECO:0000256" key="5">
    <source>
        <dbReference type="ARBA" id="ARBA00023136"/>
    </source>
</evidence>
<evidence type="ECO:0000256" key="3">
    <source>
        <dbReference type="ARBA" id="ARBA00022692"/>
    </source>
</evidence>
<evidence type="ECO:0000259" key="7">
    <source>
        <dbReference type="PROSITE" id="PS50850"/>
    </source>
</evidence>
<accession>A0A6A8DES1</accession>
<feature type="transmembrane region" description="Helical" evidence="6">
    <location>
        <begin position="83"/>
        <end position="101"/>
    </location>
</feature>
<dbReference type="InterPro" id="IPR052524">
    <property type="entry name" value="MFS_Cyanate_Porter"/>
</dbReference>
<dbReference type="PANTHER" id="PTHR23523">
    <property type="match status" value="1"/>
</dbReference>
<dbReference type="AlphaFoldDB" id="A0A6A8DES1"/>
<feature type="transmembrane region" description="Helical" evidence="6">
    <location>
        <begin position="305"/>
        <end position="328"/>
    </location>
</feature>
<proteinExistence type="predicted"/>
<dbReference type="GO" id="GO:0022857">
    <property type="term" value="F:transmembrane transporter activity"/>
    <property type="evidence" value="ECO:0007669"/>
    <property type="project" value="InterPro"/>
</dbReference>
<gene>
    <name evidence="8" type="ORF">GH741_13715</name>
</gene>
<dbReference type="EMBL" id="WJNG01000011">
    <property type="protein sequence ID" value="MRH43730.1"/>
    <property type="molecule type" value="Genomic_DNA"/>
</dbReference>
<dbReference type="PANTHER" id="PTHR23523:SF2">
    <property type="entry name" value="2-NITROIMIDAZOLE TRANSPORTER"/>
    <property type="match status" value="1"/>
</dbReference>
<dbReference type="PROSITE" id="PS50850">
    <property type="entry name" value="MFS"/>
    <property type="match status" value="1"/>
</dbReference>
<dbReference type="CDD" id="cd17339">
    <property type="entry name" value="MFS_NIMT_CynX_like"/>
    <property type="match status" value="1"/>
</dbReference>
<dbReference type="Gene3D" id="1.20.1250.20">
    <property type="entry name" value="MFS general substrate transporter like domains"/>
    <property type="match status" value="1"/>
</dbReference>
<protein>
    <submittedName>
        <fullName evidence="8">MFS transporter</fullName>
    </submittedName>
</protein>
<sequence>MNIFKAINKFSSKQILLTIGIIVIAFNLRPAITSVGPVIGIIRDDIGLANWSAGLITSLPLLAFAAMSPIAPKLGNRFGNEQTMLFGLILLFLGISVRSIAFTSTLYVGTIFVGLGVAVCNVLLPGFIKDKFPTKLGLMTSIYTTCMSLLAATASGISIPLTKDLGLGWQKSLLSWAILALIGIMIWIYLIRTQKSTSEIQLFEASGFRMLRSPLAWQVTVFMGLQSFLFYTTVSWLPEILHSFGYEMGAAGWLLSFMMFISLPATFLAPILANKFKNQQGIIIIIGLCALFGYGGLLINGPLPIMMLSITLIGFALGGSISLALAMLGMRTANARQAGELSGMAQSFGYLLASIGPIFVGLLFDLSHSWFIPIITILIVSSFMLLFGLGASRDKYVLEN</sequence>
<name>A0A6A8DES1_9BACI</name>
<feature type="transmembrane region" description="Helical" evidence="6">
    <location>
        <begin position="370"/>
        <end position="391"/>
    </location>
</feature>
<feature type="transmembrane region" description="Helical" evidence="6">
    <location>
        <begin position="140"/>
        <end position="161"/>
    </location>
</feature>
<evidence type="ECO:0000256" key="2">
    <source>
        <dbReference type="ARBA" id="ARBA00022448"/>
    </source>
</evidence>
<feature type="domain" description="Major facilitator superfamily (MFS) profile" evidence="7">
    <location>
        <begin position="13"/>
        <end position="393"/>
    </location>
</feature>
<dbReference type="SUPFAM" id="SSF103473">
    <property type="entry name" value="MFS general substrate transporter"/>
    <property type="match status" value="1"/>
</dbReference>
<dbReference type="Pfam" id="PF07690">
    <property type="entry name" value="MFS_1"/>
    <property type="match status" value="1"/>
</dbReference>
<feature type="transmembrane region" description="Helical" evidence="6">
    <location>
        <begin position="281"/>
        <end position="299"/>
    </location>
</feature>
<feature type="transmembrane region" description="Helical" evidence="6">
    <location>
        <begin position="215"/>
        <end position="238"/>
    </location>
</feature>
<feature type="transmembrane region" description="Helical" evidence="6">
    <location>
        <begin position="173"/>
        <end position="191"/>
    </location>
</feature>
<feature type="transmembrane region" description="Helical" evidence="6">
    <location>
        <begin position="107"/>
        <end position="128"/>
    </location>
</feature>